<comment type="subunit">
    <text evidence="1">Component of the Mediator complex.</text>
</comment>
<keyword evidence="1" id="KW-0804">Transcription</keyword>
<dbReference type="Gene3D" id="1.20.58.1710">
    <property type="match status" value="1"/>
</dbReference>
<dbReference type="Proteomes" id="UP000193498">
    <property type="component" value="Unassembled WGS sequence"/>
</dbReference>
<keyword evidence="1" id="KW-0010">Activator</keyword>
<gene>
    <name evidence="1" type="primary">MED8</name>
    <name evidence="3" type="ORF">K493DRAFT_310047</name>
</gene>
<reference evidence="3 4" key="1">
    <citation type="submission" date="2016-07" db="EMBL/GenBank/DDBJ databases">
        <title>Pervasive Adenine N6-methylation of Active Genes in Fungi.</title>
        <authorList>
            <consortium name="DOE Joint Genome Institute"/>
            <person name="Mondo S.J."/>
            <person name="Dannebaum R.O."/>
            <person name="Kuo R.C."/>
            <person name="Labutti K."/>
            <person name="Haridas S."/>
            <person name="Kuo A."/>
            <person name="Salamov A."/>
            <person name="Ahrendt S.R."/>
            <person name="Lipzen A."/>
            <person name="Sullivan W."/>
            <person name="Andreopoulos W.B."/>
            <person name="Clum A."/>
            <person name="Lindquist E."/>
            <person name="Daum C."/>
            <person name="Ramamoorthy G.K."/>
            <person name="Gryganskyi A."/>
            <person name="Culley D."/>
            <person name="Magnuson J.K."/>
            <person name="James T.Y."/>
            <person name="O'Malley M.A."/>
            <person name="Stajich J.E."/>
            <person name="Spatafora J.W."/>
            <person name="Visel A."/>
            <person name="Grigoriev I.V."/>
        </authorList>
    </citation>
    <scope>NUCLEOTIDE SEQUENCE [LARGE SCALE GENOMIC DNA]</scope>
    <source>
        <strain evidence="3 4">CBS 931.73</strain>
    </source>
</reference>
<comment type="subcellular location">
    <subcellularLocation>
        <location evidence="1">Nucleus</location>
    </subcellularLocation>
</comment>
<keyword evidence="1" id="KW-0539">Nucleus</keyword>
<dbReference type="OrthoDB" id="5568181at2759"/>
<sequence>MDEFFGQNVNIVELEAVRSKLLQLQETFNFFLQTVNPELPIAAWPEILNKFNILVAKYVNLNNEIINPVLKKLVLHPNEPATTDQENQIMGVLLRTKQIPEIEREEQEVKDEVSIPEDAKALLENDIAAMQNALSIWQAKIKKYDSFCNFAEETFDKHMDKAALKTRYVPEEEQEVTEDLAMEEADKRTLEDTLSWISSGPK</sequence>
<proteinExistence type="inferred from homology"/>
<dbReference type="GO" id="GO:0006357">
    <property type="term" value="P:regulation of transcription by RNA polymerase II"/>
    <property type="evidence" value="ECO:0007669"/>
    <property type="project" value="InterPro"/>
</dbReference>
<feature type="compositionally biased region" description="Acidic residues" evidence="2">
    <location>
        <begin position="171"/>
        <end position="183"/>
    </location>
</feature>
<organism evidence="3 4">
    <name type="scientific">Basidiobolus meristosporus CBS 931.73</name>
    <dbReference type="NCBI Taxonomy" id="1314790"/>
    <lineage>
        <taxon>Eukaryota</taxon>
        <taxon>Fungi</taxon>
        <taxon>Fungi incertae sedis</taxon>
        <taxon>Zoopagomycota</taxon>
        <taxon>Entomophthoromycotina</taxon>
        <taxon>Basidiobolomycetes</taxon>
        <taxon>Basidiobolales</taxon>
        <taxon>Basidiobolaceae</taxon>
        <taxon>Basidiobolus</taxon>
    </lineage>
</organism>
<comment type="similarity">
    <text evidence="1">Belongs to the Mediator complex subunit 8 family.</text>
</comment>
<comment type="function">
    <text evidence="1">Component of the Mediator complex, a coactivator involved in the regulated transcription of nearly all RNA polymerase II-dependent genes. Mediator functions as a bridge to convey information from gene-specific regulatory proteins to the basal RNA polymerase II transcription machinery. Mediator is recruited to promoters by direct interactions with regulatory proteins and serves as a scaffold for the assembly of a functional preinitiation complex with RNA polymerase II and the general transcription factors.</text>
</comment>
<dbReference type="FunCoup" id="A0A1Y1ZC21">
    <property type="interactions" value="91"/>
</dbReference>
<evidence type="ECO:0000256" key="1">
    <source>
        <dbReference type="RuleBase" id="RU364144"/>
    </source>
</evidence>
<dbReference type="InterPro" id="IPR019364">
    <property type="entry name" value="Mediatior_Med8_fun/met"/>
</dbReference>
<keyword evidence="1" id="KW-0805">Transcription regulation</keyword>
<accession>A0A1Y1ZC21</accession>
<keyword evidence="4" id="KW-1185">Reference proteome</keyword>
<dbReference type="GO" id="GO:0016592">
    <property type="term" value="C:mediator complex"/>
    <property type="evidence" value="ECO:0007669"/>
    <property type="project" value="InterPro"/>
</dbReference>
<name>A0A1Y1ZC21_9FUNG</name>
<comment type="caution">
    <text evidence="3">The sequence shown here is derived from an EMBL/GenBank/DDBJ whole genome shotgun (WGS) entry which is preliminary data.</text>
</comment>
<dbReference type="Pfam" id="PF10232">
    <property type="entry name" value="Med8"/>
    <property type="match status" value="1"/>
</dbReference>
<evidence type="ECO:0000256" key="2">
    <source>
        <dbReference type="SAM" id="MobiDB-lite"/>
    </source>
</evidence>
<protein>
    <recommendedName>
        <fullName evidence="1">Mediator of RNA polymerase II transcription subunit 8</fullName>
    </recommendedName>
    <alternativeName>
        <fullName evidence="1">Mediator complex subunit 8</fullName>
    </alternativeName>
</protein>
<dbReference type="InParanoid" id="A0A1Y1ZC21"/>
<dbReference type="EMBL" id="MCFE01000005">
    <property type="protein sequence ID" value="ORY07832.1"/>
    <property type="molecule type" value="Genomic_DNA"/>
</dbReference>
<dbReference type="GO" id="GO:0003712">
    <property type="term" value="F:transcription coregulator activity"/>
    <property type="evidence" value="ECO:0007669"/>
    <property type="project" value="InterPro"/>
</dbReference>
<evidence type="ECO:0000313" key="4">
    <source>
        <dbReference type="Proteomes" id="UP000193498"/>
    </source>
</evidence>
<evidence type="ECO:0000313" key="3">
    <source>
        <dbReference type="EMBL" id="ORY07832.1"/>
    </source>
</evidence>
<feature type="region of interest" description="Disordered" evidence="2">
    <location>
        <begin position="170"/>
        <end position="202"/>
    </location>
</feature>
<dbReference type="AlphaFoldDB" id="A0A1Y1ZC21"/>